<evidence type="ECO:0000256" key="8">
    <source>
        <dbReference type="SAM" id="MobiDB-lite"/>
    </source>
</evidence>
<feature type="transmembrane region" description="Helical" evidence="7">
    <location>
        <begin position="253"/>
        <end position="272"/>
    </location>
</feature>
<organism evidence="10 11">
    <name type="scientific">Mycolicibacterium goodii</name>
    <name type="common">Mycobacterium goodii</name>
    <dbReference type="NCBI Taxonomy" id="134601"/>
    <lineage>
        <taxon>Bacteria</taxon>
        <taxon>Bacillati</taxon>
        <taxon>Actinomycetota</taxon>
        <taxon>Actinomycetes</taxon>
        <taxon>Mycobacteriales</taxon>
        <taxon>Mycobacteriaceae</taxon>
        <taxon>Mycolicibacterium</taxon>
    </lineage>
</organism>
<keyword evidence="3" id="KW-1003">Cell membrane</keyword>
<feature type="transmembrane region" description="Helical" evidence="7">
    <location>
        <begin position="35"/>
        <end position="59"/>
    </location>
</feature>
<feature type="transmembrane region" description="Helical" evidence="7">
    <location>
        <begin position="197"/>
        <end position="222"/>
    </location>
</feature>
<feature type="domain" description="ABC transmembrane type-1" evidence="9">
    <location>
        <begin position="91"/>
        <end position="271"/>
    </location>
</feature>
<accession>A0A0K0X7L6</accession>
<evidence type="ECO:0000256" key="1">
    <source>
        <dbReference type="ARBA" id="ARBA00004651"/>
    </source>
</evidence>
<dbReference type="PROSITE" id="PS50928">
    <property type="entry name" value="ABC_TM1"/>
    <property type="match status" value="1"/>
</dbReference>
<reference evidence="10 11" key="1">
    <citation type="submission" date="2015-07" db="EMBL/GenBank/DDBJ databases">
        <title>Complete genome sequence of Mycobacterium goodii X7B, a facultative thermophilic biodesulfurizing bacterium.</title>
        <authorList>
            <person name="Yu B."/>
            <person name="Li F."/>
            <person name="Xu P."/>
        </authorList>
    </citation>
    <scope>NUCLEOTIDE SEQUENCE [LARGE SCALE GENOMIC DNA]</scope>
    <source>
        <strain evidence="10 11">X7B</strain>
    </source>
</reference>
<comment type="subcellular location">
    <subcellularLocation>
        <location evidence="1 7">Cell membrane</location>
        <topology evidence="1 7">Multi-pass membrane protein</topology>
    </subcellularLocation>
</comment>
<evidence type="ECO:0000256" key="7">
    <source>
        <dbReference type="RuleBase" id="RU363032"/>
    </source>
</evidence>
<dbReference type="PANTHER" id="PTHR30151:SF38">
    <property type="entry name" value="ALIPHATIC SULFONATES TRANSPORT PERMEASE PROTEIN SSUC-RELATED"/>
    <property type="match status" value="1"/>
</dbReference>
<feature type="transmembrane region" description="Helical" evidence="7">
    <location>
        <begin position="130"/>
        <end position="151"/>
    </location>
</feature>
<dbReference type="Proteomes" id="UP000062255">
    <property type="component" value="Chromosome"/>
</dbReference>
<dbReference type="Gene3D" id="1.10.3720.10">
    <property type="entry name" value="MetI-like"/>
    <property type="match status" value="1"/>
</dbReference>
<keyword evidence="5 7" id="KW-1133">Transmembrane helix</keyword>
<dbReference type="PATRIC" id="fig|134601.6.peg.3655"/>
<dbReference type="GO" id="GO:0005886">
    <property type="term" value="C:plasma membrane"/>
    <property type="evidence" value="ECO:0007669"/>
    <property type="project" value="UniProtKB-SubCell"/>
</dbReference>
<evidence type="ECO:0000256" key="6">
    <source>
        <dbReference type="ARBA" id="ARBA00023136"/>
    </source>
</evidence>
<sequence>MSVLTDPEKAAGYERPSALSKGWRWLTRSSWVGRLLFPVVCLLFWLAAIKAVTTIWPFAVDVLPTPWQVFGFMADELRGDTLAPHNMYVTFGISLQRLGIGMLLAMVIGTVIGIAMGLSKAVDAFFNDWVVAILAMPNLAWALFCSLAFGFGDIGPIITVVLTGVPFVIINVREGVRNTPTDLYDMARAFGVPRDRVIRQVLIPSLLPFLFAAARYCFALGWKGLVVAEVFGGQDGAGWTIKFWYDAHRAYGVIGYALLFVIFALIFEKFMFDQLSKRLFKWRPAIDAVDVVEERFDAHAKVAVAAAETGATATSAALGSITLVTQGPNDDVPPPTAPDAPEKNRRIDRG</sequence>
<dbReference type="SUPFAM" id="SSF161098">
    <property type="entry name" value="MetI-like"/>
    <property type="match status" value="1"/>
</dbReference>
<dbReference type="AlphaFoldDB" id="A0A0K0X7L6"/>
<evidence type="ECO:0000256" key="2">
    <source>
        <dbReference type="ARBA" id="ARBA00022448"/>
    </source>
</evidence>
<evidence type="ECO:0000313" key="11">
    <source>
        <dbReference type="Proteomes" id="UP000062255"/>
    </source>
</evidence>
<dbReference type="EMBL" id="CP012150">
    <property type="protein sequence ID" value="AKS33424.1"/>
    <property type="molecule type" value="Genomic_DNA"/>
</dbReference>
<feature type="transmembrane region" description="Helical" evidence="7">
    <location>
        <begin position="157"/>
        <end position="176"/>
    </location>
</feature>
<comment type="similarity">
    <text evidence="7">Belongs to the binding-protein-dependent transport system permease family.</text>
</comment>
<evidence type="ECO:0000256" key="3">
    <source>
        <dbReference type="ARBA" id="ARBA00022475"/>
    </source>
</evidence>
<dbReference type="PANTHER" id="PTHR30151">
    <property type="entry name" value="ALKANE SULFONATE ABC TRANSPORTER-RELATED, MEMBRANE SUBUNIT"/>
    <property type="match status" value="1"/>
</dbReference>
<keyword evidence="6 7" id="KW-0472">Membrane</keyword>
<evidence type="ECO:0000256" key="4">
    <source>
        <dbReference type="ARBA" id="ARBA00022692"/>
    </source>
</evidence>
<dbReference type="Pfam" id="PF00528">
    <property type="entry name" value="BPD_transp_1"/>
    <property type="match status" value="1"/>
</dbReference>
<dbReference type="InterPro" id="IPR035906">
    <property type="entry name" value="MetI-like_sf"/>
</dbReference>
<evidence type="ECO:0000259" key="9">
    <source>
        <dbReference type="PROSITE" id="PS50928"/>
    </source>
</evidence>
<dbReference type="KEGG" id="mgo:AFA91_17635"/>
<feature type="transmembrane region" description="Helical" evidence="7">
    <location>
        <begin position="98"/>
        <end position="118"/>
    </location>
</feature>
<dbReference type="STRING" id="134601.AFA91_17635"/>
<dbReference type="OrthoDB" id="9796361at2"/>
<feature type="region of interest" description="Disordered" evidence="8">
    <location>
        <begin position="325"/>
        <end position="350"/>
    </location>
</feature>
<name>A0A0K0X7L6_MYCGD</name>
<evidence type="ECO:0000313" key="10">
    <source>
        <dbReference type="EMBL" id="AKS33424.1"/>
    </source>
</evidence>
<evidence type="ECO:0000256" key="5">
    <source>
        <dbReference type="ARBA" id="ARBA00022989"/>
    </source>
</evidence>
<proteinExistence type="inferred from homology"/>
<dbReference type="RefSeq" id="WP_049745847.1">
    <property type="nucleotide sequence ID" value="NZ_CP012150.1"/>
</dbReference>
<dbReference type="CDD" id="cd06261">
    <property type="entry name" value="TM_PBP2"/>
    <property type="match status" value="1"/>
</dbReference>
<dbReference type="InterPro" id="IPR000515">
    <property type="entry name" value="MetI-like"/>
</dbReference>
<keyword evidence="4 7" id="KW-0812">Transmembrane</keyword>
<gene>
    <name evidence="10" type="ORF">AFA91_17635</name>
</gene>
<feature type="compositionally biased region" description="Basic and acidic residues" evidence="8">
    <location>
        <begin position="340"/>
        <end position="350"/>
    </location>
</feature>
<dbReference type="GO" id="GO:0055085">
    <property type="term" value="P:transmembrane transport"/>
    <property type="evidence" value="ECO:0007669"/>
    <property type="project" value="InterPro"/>
</dbReference>
<keyword evidence="2 7" id="KW-0813">Transport</keyword>
<protein>
    <recommendedName>
        <fullName evidence="9">ABC transmembrane type-1 domain-containing protein</fullName>
    </recommendedName>
</protein>